<name>G3JTY7_CORMM</name>
<dbReference type="InterPro" id="IPR046670">
    <property type="entry name" value="DUF6540"/>
</dbReference>
<dbReference type="OrthoDB" id="2999773at2759"/>
<organism evidence="2 3">
    <name type="scientific">Cordyceps militaris (strain CM01)</name>
    <name type="common">Caterpillar fungus</name>
    <dbReference type="NCBI Taxonomy" id="983644"/>
    <lineage>
        <taxon>Eukaryota</taxon>
        <taxon>Fungi</taxon>
        <taxon>Dikarya</taxon>
        <taxon>Ascomycota</taxon>
        <taxon>Pezizomycotina</taxon>
        <taxon>Sordariomycetes</taxon>
        <taxon>Hypocreomycetidae</taxon>
        <taxon>Hypocreales</taxon>
        <taxon>Cordycipitaceae</taxon>
        <taxon>Cordyceps</taxon>
    </lineage>
</organism>
<dbReference type="GeneID" id="18171280"/>
<keyword evidence="3" id="KW-1185">Reference proteome</keyword>
<accession>G3JTY7</accession>
<feature type="compositionally biased region" description="Pro residues" evidence="1">
    <location>
        <begin position="1"/>
        <end position="14"/>
    </location>
</feature>
<evidence type="ECO:0000256" key="1">
    <source>
        <dbReference type="SAM" id="MobiDB-lite"/>
    </source>
</evidence>
<protein>
    <submittedName>
        <fullName evidence="2">Uncharacterized protein</fullName>
    </submittedName>
</protein>
<reference evidence="2 3" key="1">
    <citation type="journal article" date="2011" name="Genome Biol.">
        <title>Genome sequence of the insect pathogenic fungus Cordyceps militaris, a valued traditional Chinese medicine.</title>
        <authorList>
            <person name="Zheng P."/>
            <person name="Xia Y."/>
            <person name="Xiao G."/>
            <person name="Xiong C."/>
            <person name="Hu X."/>
            <person name="Zhang S."/>
            <person name="Zheng H."/>
            <person name="Huang Y."/>
            <person name="Zhou Y."/>
            <person name="Wang S."/>
            <person name="Zhao G.P."/>
            <person name="Liu X."/>
            <person name="St Leger R.J."/>
            <person name="Wang C."/>
        </authorList>
    </citation>
    <scope>NUCLEOTIDE SEQUENCE [LARGE SCALE GENOMIC DNA]</scope>
    <source>
        <strain evidence="2 3">CM01</strain>
    </source>
</reference>
<evidence type="ECO:0000313" key="2">
    <source>
        <dbReference type="EMBL" id="EGX88141.1"/>
    </source>
</evidence>
<dbReference type="EMBL" id="JH126406">
    <property type="protein sequence ID" value="EGX88141.1"/>
    <property type="molecule type" value="Genomic_DNA"/>
</dbReference>
<dbReference type="VEuPathDB" id="FungiDB:CCM_09277"/>
<dbReference type="OMA" id="QRDCQTW"/>
<dbReference type="KEGG" id="cmt:CCM_09277"/>
<dbReference type="InParanoid" id="G3JTY7"/>
<feature type="region of interest" description="Disordered" evidence="1">
    <location>
        <begin position="1"/>
        <end position="34"/>
    </location>
</feature>
<dbReference type="Proteomes" id="UP000001610">
    <property type="component" value="Unassembled WGS sequence"/>
</dbReference>
<evidence type="ECO:0000313" key="3">
    <source>
        <dbReference type="Proteomes" id="UP000001610"/>
    </source>
</evidence>
<dbReference type="RefSeq" id="XP_006674474.1">
    <property type="nucleotide sequence ID" value="XM_006674411.1"/>
</dbReference>
<dbReference type="STRING" id="983644.G3JTY7"/>
<dbReference type="Pfam" id="PF20174">
    <property type="entry name" value="DUF6540"/>
    <property type="match status" value="1"/>
</dbReference>
<dbReference type="eggNOG" id="ENOG502SEUF">
    <property type="taxonomic scope" value="Eukaryota"/>
</dbReference>
<gene>
    <name evidence="2" type="ORF">CCM_09277</name>
</gene>
<sequence length="196" mass="20840">MPSSSVPPPPPLPRPTVSSANQRSAPTPPSVPPNGPAGALLLELLTANGYPFKDHWSYFLGSRGNADVGVVVHATGDVAHGFRLEAKRAFDLGGPGNAPNKRTPLQWLDARHFDEQAMLNHGVLAFDAEPVGAWEESVHKVRAPGKTLNTVGEEGAPGKKVTQKNCQSWIVESAEQLVADGMLSPDVAAYLRALEQ</sequence>
<dbReference type="HOGENOM" id="CLU_099931_1_0_1"/>
<proteinExistence type="predicted"/>
<dbReference type="AlphaFoldDB" id="G3JTY7"/>